<dbReference type="Proteomes" id="UP000285092">
    <property type="component" value="Unassembled WGS sequence"/>
</dbReference>
<keyword evidence="1" id="KW-0472">Membrane</keyword>
<dbReference type="AlphaFoldDB" id="A0A418NFG0"/>
<evidence type="ECO:0000313" key="2">
    <source>
        <dbReference type="EMBL" id="RIV75970.1"/>
    </source>
</evidence>
<keyword evidence="4" id="KW-1185">Reference proteome</keyword>
<dbReference type="RefSeq" id="WP_119511684.1">
    <property type="nucleotide sequence ID" value="NZ_QXFK01000008.1"/>
</dbReference>
<proteinExistence type="predicted"/>
<name>A0A418NFG0_9SPHN</name>
<keyword evidence="1" id="KW-1133">Transmembrane helix</keyword>
<protein>
    <submittedName>
        <fullName evidence="2">Uncharacterized protein</fullName>
    </submittedName>
</protein>
<feature type="transmembrane region" description="Helical" evidence="1">
    <location>
        <begin position="51"/>
        <end position="77"/>
    </location>
</feature>
<evidence type="ECO:0000313" key="3">
    <source>
        <dbReference type="EMBL" id="RIV80775.1"/>
    </source>
</evidence>
<dbReference type="EMBL" id="QXFK01000008">
    <property type="protein sequence ID" value="RIV80775.1"/>
    <property type="molecule type" value="Genomic_DNA"/>
</dbReference>
<comment type="caution">
    <text evidence="2">The sequence shown here is derived from an EMBL/GenBank/DDBJ whole genome shotgun (WGS) entry which is preliminary data.</text>
</comment>
<dbReference type="EMBL" id="QXFK01000019">
    <property type="protein sequence ID" value="RIV75970.1"/>
    <property type="molecule type" value="Genomic_DNA"/>
</dbReference>
<gene>
    <name evidence="3" type="ORF">D2V04_02005</name>
    <name evidence="2" type="ORF">D2V04_17120</name>
</gene>
<sequence>MTSRSPLDDPDKAAFAWGRYKRLMRVMVLVTLVVVALVLGYIYVTDSALSIHFYIATGLGVGVAMMLTAALMGLVFLSSGTGHDESIDDPTNDKWRD</sequence>
<evidence type="ECO:0000256" key="1">
    <source>
        <dbReference type="SAM" id="Phobius"/>
    </source>
</evidence>
<dbReference type="OrthoDB" id="7391705at2"/>
<reference evidence="2 4" key="1">
    <citation type="submission" date="2018-08" db="EMBL/GenBank/DDBJ databases">
        <title>Altererythrobacter sp.Ery1 and Ery12, the genome sequencing of novel strains in genus Alterythrobacter.</title>
        <authorList>
            <person name="Cheng H."/>
            <person name="Wu Y.-H."/>
            <person name="Fang C."/>
            <person name="Xu X.-W."/>
        </authorList>
    </citation>
    <scope>NUCLEOTIDE SEQUENCE [LARGE SCALE GENOMIC DNA]</scope>
    <source>
        <strain evidence="2 4">Ery1</strain>
    </source>
</reference>
<evidence type="ECO:0000313" key="4">
    <source>
        <dbReference type="Proteomes" id="UP000285092"/>
    </source>
</evidence>
<organism evidence="2 4">
    <name type="scientific">Pelagerythrobacter aerophilus</name>
    <dbReference type="NCBI Taxonomy" id="2306995"/>
    <lineage>
        <taxon>Bacteria</taxon>
        <taxon>Pseudomonadati</taxon>
        <taxon>Pseudomonadota</taxon>
        <taxon>Alphaproteobacteria</taxon>
        <taxon>Sphingomonadales</taxon>
        <taxon>Erythrobacteraceae</taxon>
        <taxon>Pelagerythrobacter</taxon>
    </lineage>
</organism>
<accession>A0A418NFG0</accession>
<keyword evidence="1" id="KW-0812">Transmembrane</keyword>
<feature type="transmembrane region" description="Helical" evidence="1">
    <location>
        <begin position="26"/>
        <end position="45"/>
    </location>
</feature>